<dbReference type="Proteomes" id="UP000050554">
    <property type="component" value="Unassembled WGS sequence"/>
</dbReference>
<dbReference type="RefSeq" id="WP_004883062.1">
    <property type="nucleotide sequence ID" value="NZ_LJRF01000076.1"/>
</dbReference>
<accession>A0A0P9YQE9</accession>
<reference evidence="1 2" key="1">
    <citation type="submission" date="2015-09" db="EMBL/GenBank/DDBJ databases">
        <title>Genome announcement of multiple Pseudomonas syringae strains.</title>
        <authorList>
            <person name="Thakur S."/>
            <person name="Wang P.W."/>
            <person name="Gong Y."/>
            <person name="Weir B.S."/>
            <person name="Guttman D.S."/>
        </authorList>
    </citation>
    <scope>NUCLEOTIDE SEQUENCE [LARGE SCALE GENOMIC DNA]</scope>
    <source>
        <strain evidence="1 2">ICMP3882</strain>
    </source>
</reference>
<evidence type="ECO:0000313" key="2">
    <source>
        <dbReference type="Proteomes" id="UP000050554"/>
    </source>
</evidence>
<proteinExistence type="predicted"/>
<gene>
    <name evidence="1" type="ORF">ALO47_02324</name>
</gene>
<organism evidence="1 2">
    <name type="scientific">Pseudomonas syringae pv. ribicola</name>
    <dbReference type="NCBI Taxonomy" id="55398"/>
    <lineage>
        <taxon>Bacteria</taxon>
        <taxon>Pseudomonadati</taxon>
        <taxon>Pseudomonadota</taxon>
        <taxon>Gammaproteobacteria</taxon>
        <taxon>Pseudomonadales</taxon>
        <taxon>Pseudomonadaceae</taxon>
        <taxon>Pseudomonas</taxon>
    </lineage>
</organism>
<dbReference type="EMBL" id="LJRF01000076">
    <property type="protein sequence ID" value="KPY48755.1"/>
    <property type="molecule type" value="Genomic_DNA"/>
</dbReference>
<protein>
    <submittedName>
        <fullName evidence="1">Uncharacterized protein</fullName>
    </submittedName>
</protein>
<evidence type="ECO:0000313" key="1">
    <source>
        <dbReference type="EMBL" id="KPY48755.1"/>
    </source>
</evidence>
<name>A0A0P9YQE9_PSESI</name>
<dbReference type="PATRIC" id="fig|55398.3.peg.2947"/>
<comment type="caution">
    <text evidence="1">The sequence shown here is derived from an EMBL/GenBank/DDBJ whole genome shotgun (WGS) entry which is preliminary data.</text>
</comment>
<sequence length="76" mass="8235">MESDEVAKLKIMVSRLYGLGVANLSKVMNLSHALVSSESLSPAARDAAQMAFDSIQEQIDILRELGEIEGITDAEQ</sequence>
<dbReference type="AlphaFoldDB" id="A0A0P9YQE9"/>